<reference evidence="1" key="3">
    <citation type="submission" date="2018-07" db="EMBL/GenBank/DDBJ databases">
        <title>WGS assembly of Glycine max.</title>
        <authorList>
            <person name="Schmutz J."/>
            <person name="Cannon S."/>
            <person name="Schlueter J."/>
            <person name="Ma J."/>
            <person name="Mitros T."/>
            <person name="Nelson W."/>
            <person name="Hyten D."/>
            <person name="Song Q."/>
            <person name="Thelen J."/>
            <person name="Cheng J."/>
            <person name="Xu D."/>
            <person name="Hellsten U."/>
            <person name="May G."/>
            <person name="Yu Y."/>
            <person name="Sakurai T."/>
            <person name="Umezawa T."/>
            <person name="Bhattacharyya M."/>
            <person name="Sandhu D."/>
            <person name="Valliyodan B."/>
            <person name="Lindquist E."/>
            <person name="Peto M."/>
            <person name="Grant D."/>
            <person name="Shu S."/>
            <person name="Goodstein D."/>
            <person name="Barry K."/>
            <person name="Futrell-Griggs M."/>
            <person name="Abernathy B."/>
            <person name="Du J."/>
            <person name="Tian Z."/>
            <person name="Zhu L."/>
            <person name="Gill N."/>
            <person name="Joshi T."/>
            <person name="Libault M."/>
            <person name="Sethuraman A."/>
            <person name="Zhang X."/>
            <person name="Shinozaki K."/>
            <person name="Nguyen H."/>
            <person name="Wing R."/>
            <person name="Cregan P."/>
            <person name="Specht J."/>
            <person name="Grimwood J."/>
            <person name="Rokhsar D."/>
            <person name="Stacey G."/>
            <person name="Shoemaker R."/>
            <person name="Jackson S."/>
        </authorList>
    </citation>
    <scope>NUCLEOTIDE SEQUENCE</scope>
    <source>
        <tissue evidence="1">Callus</tissue>
    </source>
</reference>
<accession>A0A0R0ETA5</accession>
<dbReference type="Proteomes" id="UP000008827">
    <property type="component" value="Chromosome 19"/>
</dbReference>
<proteinExistence type="predicted"/>
<dbReference type="Gramene" id="KRG97145">
    <property type="protein sequence ID" value="KRG97145"/>
    <property type="gene ID" value="GLYMA_19G254400"/>
</dbReference>
<dbReference type="AlphaFoldDB" id="A0A0R0ETA5"/>
<dbReference type="EMBL" id="CM000852">
    <property type="protein sequence ID" value="KRG97145.1"/>
    <property type="molecule type" value="Genomic_DNA"/>
</dbReference>
<evidence type="ECO:0000313" key="3">
    <source>
        <dbReference type="Proteomes" id="UP000008827"/>
    </source>
</evidence>
<evidence type="ECO:0000313" key="1">
    <source>
        <dbReference type="EMBL" id="KRG97145.1"/>
    </source>
</evidence>
<gene>
    <name evidence="1" type="ORF">GLYMA_19G254400</name>
</gene>
<keyword evidence="3" id="KW-1185">Reference proteome</keyword>
<protein>
    <submittedName>
        <fullName evidence="1 2">Uncharacterized protein</fullName>
    </submittedName>
</protein>
<sequence>MGLLPSDLGGFFGMVNPFNNAKEGGRLKACRRHSDKSLRVIWSSQNLLGGVGFKLGSAGYKCPPVSSKVQAHFCKRGFPQSISNNHRLSAQKTLA</sequence>
<reference evidence="1 2" key="1">
    <citation type="journal article" date="2010" name="Nature">
        <title>Genome sequence of the palaeopolyploid soybean.</title>
        <authorList>
            <person name="Schmutz J."/>
            <person name="Cannon S.B."/>
            <person name="Schlueter J."/>
            <person name="Ma J."/>
            <person name="Mitros T."/>
            <person name="Nelson W."/>
            <person name="Hyten D.L."/>
            <person name="Song Q."/>
            <person name="Thelen J.J."/>
            <person name="Cheng J."/>
            <person name="Xu D."/>
            <person name="Hellsten U."/>
            <person name="May G.D."/>
            <person name="Yu Y."/>
            <person name="Sakurai T."/>
            <person name="Umezawa T."/>
            <person name="Bhattacharyya M.K."/>
            <person name="Sandhu D."/>
            <person name="Valliyodan B."/>
            <person name="Lindquist E."/>
            <person name="Peto M."/>
            <person name="Grant D."/>
            <person name="Shu S."/>
            <person name="Goodstein D."/>
            <person name="Barry K."/>
            <person name="Futrell-Griggs M."/>
            <person name="Abernathy B."/>
            <person name="Du J."/>
            <person name="Tian Z."/>
            <person name="Zhu L."/>
            <person name="Gill N."/>
            <person name="Joshi T."/>
            <person name="Libault M."/>
            <person name="Sethuraman A."/>
            <person name="Zhang X.-C."/>
            <person name="Shinozaki K."/>
            <person name="Nguyen H.T."/>
            <person name="Wing R.A."/>
            <person name="Cregan P."/>
            <person name="Specht J."/>
            <person name="Grimwood J."/>
            <person name="Rokhsar D."/>
            <person name="Stacey G."/>
            <person name="Shoemaker R.C."/>
            <person name="Jackson S.A."/>
        </authorList>
    </citation>
    <scope>NUCLEOTIDE SEQUENCE</scope>
    <source>
        <strain evidence="2">cv. Williams 82</strain>
        <tissue evidence="1">Callus</tissue>
    </source>
</reference>
<evidence type="ECO:0000313" key="2">
    <source>
        <dbReference type="EnsemblPlants" id="KRG97145"/>
    </source>
</evidence>
<reference evidence="2" key="2">
    <citation type="submission" date="2018-02" db="UniProtKB">
        <authorList>
            <consortium name="EnsemblPlants"/>
        </authorList>
    </citation>
    <scope>IDENTIFICATION</scope>
    <source>
        <strain evidence="2">Williams 82</strain>
    </source>
</reference>
<dbReference type="EnsemblPlants" id="KRG97145">
    <property type="protein sequence ID" value="KRG97145"/>
    <property type="gene ID" value="GLYMA_19G254400"/>
</dbReference>
<dbReference type="InParanoid" id="A0A0R0ETA5"/>
<name>A0A0R0ETA5_SOYBN</name>
<organism evidence="1">
    <name type="scientific">Glycine max</name>
    <name type="common">Soybean</name>
    <name type="synonym">Glycine hispida</name>
    <dbReference type="NCBI Taxonomy" id="3847"/>
    <lineage>
        <taxon>Eukaryota</taxon>
        <taxon>Viridiplantae</taxon>
        <taxon>Streptophyta</taxon>
        <taxon>Embryophyta</taxon>
        <taxon>Tracheophyta</taxon>
        <taxon>Spermatophyta</taxon>
        <taxon>Magnoliopsida</taxon>
        <taxon>eudicotyledons</taxon>
        <taxon>Gunneridae</taxon>
        <taxon>Pentapetalae</taxon>
        <taxon>rosids</taxon>
        <taxon>fabids</taxon>
        <taxon>Fabales</taxon>
        <taxon>Fabaceae</taxon>
        <taxon>Papilionoideae</taxon>
        <taxon>50 kb inversion clade</taxon>
        <taxon>NPAAA clade</taxon>
        <taxon>indigoferoid/millettioid clade</taxon>
        <taxon>Phaseoleae</taxon>
        <taxon>Glycine</taxon>
        <taxon>Glycine subgen. Soja</taxon>
    </lineage>
</organism>